<proteinExistence type="predicted"/>
<evidence type="ECO:0000313" key="3">
    <source>
        <dbReference type="Proteomes" id="UP000254968"/>
    </source>
</evidence>
<accession>A0A378I1W9</accession>
<organism evidence="2 3">
    <name type="scientific">Legionella beliardensis</name>
    <dbReference type="NCBI Taxonomy" id="91822"/>
    <lineage>
        <taxon>Bacteria</taxon>
        <taxon>Pseudomonadati</taxon>
        <taxon>Pseudomonadota</taxon>
        <taxon>Gammaproteobacteria</taxon>
        <taxon>Legionellales</taxon>
        <taxon>Legionellaceae</taxon>
        <taxon>Legionella</taxon>
    </lineage>
</organism>
<dbReference type="RefSeq" id="WP_115302863.1">
    <property type="nucleotide sequence ID" value="NZ_CAAAHO010000004.1"/>
</dbReference>
<gene>
    <name evidence="2" type="ORF">NCTC13315_01704</name>
</gene>
<keyword evidence="3" id="KW-1185">Reference proteome</keyword>
<sequence>MPNLITTWLNMASGKHRKEINARKHFVKSTLQKRFKEFLSLKNNIKSAISLLESDIIYTDNIKITLSDCLSPVMPYKNSIPKGYLKTLKDLKAKLKEQDENEQTSQTRKPLAANLIDLTDTQSLMPAPQSPIALHKVPLFENTELIDWPKDGRTNQLNRLVVAISRIIKQTNQLYDVTELFKQLDQIWSIARLPIPSTINLDSFLSFYRPLLQEAIEKFAKIEGISLMPFESAAKISAEQRNFKAFETFIRQQLTPSSSLAASAPPIKSSKKSPIPIQSHPSGDLERITDSFDMLCKAQQANRNKQGFTKKAIHTYVLRANHSSQISIPPIFVRRLFIGCGYAGMTLMSTDPSVPKLADTAFKQLEDYFKNPEKTQQLFLETLLISDKKTGYWTEAEHRAEQEHPLLEIAGNANASDFIPKSQSINRFKRTNTRHLFYSNTVNMALKSTPPPLFGARVQKLEARIKHLADWDTADSSYNFRVKVAIETETGIILTYIYAKTMDFALGMGVGQNTSFENALQYEKLRELSQHQGQQIESLALENQGKQLFARHSIYQPKKGYTPIIHGNEFDLSNRERQSIACVKTRRVVIIGGAGGAATAYRISLLGTDKSGYRLQNEKGEFLQNGPNISLNPNVKIFSRGIVSYRNLAKQATESFEYAKSKGTLYEGYLLIGIKVESDDIILRFHKRTGAKEIDKQTATEIKINEKHFKTEVVEDNNRYYLLNLHEERCDQLISGMGQDAS</sequence>
<protein>
    <submittedName>
        <fullName evidence="2">Uncharacterized protein</fullName>
    </submittedName>
</protein>
<name>A0A378I1W9_9GAMM</name>
<reference evidence="2 3" key="1">
    <citation type="submission" date="2018-06" db="EMBL/GenBank/DDBJ databases">
        <authorList>
            <consortium name="Pathogen Informatics"/>
            <person name="Doyle S."/>
        </authorList>
    </citation>
    <scope>NUCLEOTIDE SEQUENCE [LARGE SCALE GENOMIC DNA]</scope>
    <source>
        <strain evidence="2 3">NCTC13315</strain>
    </source>
</reference>
<evidence type="ECO:0000256" key="1">
    <source>
        <dbReference type="SAM" id="MobiDB-lite"/>
    </source>
</evidence>
<evidence type="ECO:0000313" key="2">
    <source>
        <dbReference type="EMBL" id="STX29169.1"/>
    </source>
</evidence>
<dbReference type="OrthoDB" id="5649300at2"/>
<dbReference type="EMBL" id="UGNV01000001">
    <property type="protein sequence ID" value="STX29169.1"/>
    <property type="molecule type" value="Genomic_DNA"/>
</dbReference>
<feature type="region of interest" description="Disordered" evidence="1">
    <location>
        <begin position="260"/>
        <end position="280"/>
    </location>
</feature>
<dbReference type="AlphaFoldDB" id="A0A378I1W9"/>
<dbReference type="Proteomes" id="UP000254968">
    <property type="component" value="Unassembled WGS sequence"/>
</dbReference>